<accession>A0A2Z6M4C1</accession>
<keyword evidence="3" id="KW-1185">Reference proteome</keyword>
<dbReference type="InterPro" id="IPR028015">
    <property type="entry name" value="CCDC84-like"/>
</dbReference>
<dbReference type="Proteomes" id="UP000242715">
    <property type="component" value="Unassembled WGS sequence"/>
</dbReference>
<sequence>GKPNESLLIMREQSESGSRSAKLKTGTREKKKNVFEFCNVCKINHDQGLRHKYFPKHKQSLSTFLSRFQNKLSDVRFFLKTPSPLSPQLASRNRLWCVFCDEDIDELSSSFACENAIRHLASVEHVKNLKHFFWKYGGNMDQLDLFTVSDNDVVKWEKRCKALKKEASLQSEGSAGAVFGPSSDIHNQLNNGNIDSFENIYSHSVKSYPSNAVFPLHYNTNEYQVSSSEQSGVGNTGLLDIGNTSLPSEACSSANPPALQDFAVERRNHSLSSNGGQWSSDGYSCNKTQLLDNGKVVNRESIQQGIQMLTRISFVPAENNGGNVHSGAPPPWFESTEGVQTPFKPVLGYNVSHSNKSGKHKKLNPKRVGAAWAEKRKIEMEMEKRGEIVRNECDANWLPNFGRVWQSGSRRESKKEFEKEKKELLHVETQPEMPIKIQPYVSKRMVRFTF</sequence>
<feature type="non-terminal residue" evidence="2">
    <location>
        <position position="1"/>
    </location>
</feature>
<evidence type="ECO:0000313" key="3">
    <source>
        <dbReference type="Proteomes" id="UP000242715"/>
    </source>
</evidence>
<reference evidence="3" key="1">
    <citation type="journal article" date="2017" name="Front. Plant Sci.">
        <title>Climate Clever Clovers: New Paradigm to Reduce the Environmental Footprint of Ruminants by Breeding Low Methanogenic Forages Utilizing Haplotype Variation.</title>
        <authorList>
            <person name="Kaur P."/>
            <person name="Appels R."/>
            <person name="Bayer P.E."/>
            <person name="Keeble-Gagnere G."/>
            <person name="Wang J."/>
            <person name="Hirakawa H."/>
            <person name="Shirasawa K."/>
            <person name="Vercoe P."/>
            <person name="Stefanova K."/>
            <person name="Durmic Z."/>
            <person name="Nichols P."/>
            <person name="Revell C."/>
            <person name="Isobe S.N."/>
            <person name="Edwards D."/>
            <person name="Erskine W."/>
        </authorList>
    </citation>
    <scope>NUCLEOTIDE SEQUENCE [LARGE SCALE GENOMIC DNA]</scope>
    <source>
        <strain evidence="3">cv. Daliak</strain>
    </source>
</reference>
<dbReference type="PANTHER" id="PTHR31198">
    <property type="entry name" value="COILED-COIL DOMAIN-CONTAINING PROTEIN 84"/>
    <property type="match status" value="1"/>
</dbReference>
<dbReference type="OrthoDB" id="1892805at2759"/>
<evidence type="ECO:0008006" key="4">
    <source>
        <dbReference type="Google" id="ProtNLM"/>
    </source>
</evidence>
<dbReference type="AlphaFoldDB" id="A0A2Z6M4C1"/>
<dbReference type="EMBL" id="DF973341">
    <property type="protein sequence ID" value="GAU26756.1"/>
    <property type="molecule type" value="Genomic_DNA"/>
</dbReference>
<gene>
    <name evidence="2" type="ORF">TSUD_317540</name>
</gene>
<dbReference type="PANTHER" id="PTHR31198:SF1">
    <property type="entry name" value="CENTROSOMAL AT-AC SPLICING FACTOR"/>
    <property type="match status" value="1"/>
</dbReference>
<feature type="region of interest" description="Disordered" evidence="1">
    <location>
        <begin position="1"/>
        <end position="27"/>
    </location>
</feature>
<protein>
    <recommendedName>
        <fullName evidence="4">TITAN-like protein</fullName>
    </recommendedName>
</protein>
<proteinExistence type="predicted"/>
<evidence type="ECO:0000256" key="1">
    <source>
        <dbReference type="SAM" id="MobiDB-lite"/>
    </source>
</evidence>
<evidence type="ECO:0000313" key="2">
    <source>
        <dbReference type="EMBL" id="GAU26756.1"/>
    </source>
</evidence>
<dbReference type="Pfam" id="PF14968">
    <property type="entry name" value="CCDC84"/>
    <property type="match status" value="1"/>
</dbReference>
<organism evidence="2 3">
    <name type="scientific">Trifolium subterraneum</name>
    <name type="common">Subterranean clover</name>
    <dbReference type="NCBI Taxonomy" id="3900"/>
    <lineage>
        <taxon>Eukaryota</taxon>
        <taxon>Viridiplantae</taxon>
        <taxon>Streptophyta</taxon>
        <taxon>Embryophyta</taxon>
        <taxon>Tracheophyta</taxon>
        <taxon>Spermatophyta</taxon>
        <taxon>Magnoliopsida</taxon>
        <taxon>eudicotyledons</taxon>
        <taxon>Gunneridae</taxon>
        <taxon>Pentapetalae</taxon>
        <taxon>rosids</taxon>
        <taxon>fabids</taxon>
        <taxon>Fabales</taxon>
        <taxon>Fabaceae</taxon>
        <taxon>Papilionoideae</taxon>
        <taxon>50 kb inversion clade</taxon>
        <taxon>NPAAA clade</taxon>
        <taxon>Hologalegina</taxon>
        <taxon>IRL clade</taxon>
        <taxon>Trifolieae</taxon>
        <taxon>Trifolium</taxon>
    </lineage>
</organism>
<name>A0A2Z6M4C1_TRISU</name>